<evidence type="ECO:0000313" key="3">
    <source>
        <dbReference type="Proteomes" id="UP001642484"/>
    </source>
</evidence>
<protein>
    <submittedName>
        <fullName evidence="2">Uncharacterized protein</fullName>
    </submittedName>
</protein>
<dbReference type="Proteomes" id="UP001642484">
    <property type="component" value="Unassembled WGS sequence"/>
</dbReference>
<feature type="region of interest" description="Disordered" evidence="1">
    <location>
        <begin position="567"/>
        <end position="588"/>
    </location>
</feature>
<keyword evidence="3" id="KW-1185">Reference proteome</keyword>
<gene>
    <name evidence="2" type="ORF">CCMP2556_LOCUS22150</name>
</gene>
<dbReference type="Gene3D" id="3.40.50.150">
    <property type="entry name" value="Vaccinia Virus protein VP39"/>
    <property type="match status" value="1"/>
</dbReference>
<dbReference type="EMBL" id="CAXAMN010013603">
    <property type="protein sequence ID" value="CAK9041290.1"/>
    <property type="molecule type" value="Genomic_DNA"/>
</dbReference>
<name>A0ABP0LQ35_9DINO</name>
<proteinExistence type="predicted"/>
<evidence type="ECO:0000313" key="2">
    <source>
        <dbReference type="EMBL" id="CAK9041290.1"/>
    </source>
</evidence>
<reference evidence="2 3" key="1">
    <citation type="submission" date="2024-02" db="EMBL/GenBank/DDBJ databases">
        <authorList>
            <person name="Chen Y."/>
            <person name="Shah S."/>
            <person name="Dougan E. K."/>
            <person name="Thang M."/>
            <person name="Chan C."/>
        </authorList>
    </citation>
    <scope>NUCLEOTIDE SEQUENCE [LARGE SCALE GENOMIC DNA]</scope>
</reference>
<feature type="compositionally biased region" description="Polar residues" evidence="1">
    <location>
        <begin position="18"/>
        <end position="29"/>
    </location>
</feature>
<dbReference type="Gene3D" id="3.90.120.10">
    <property type="entry name" value="DNA Methylase, subunit A, domain 2"/>
    <property type="match status" value="1"/>
</dbReference>
<evidence type="ECO:0000256" key="1">
    <source>
        <dbReference type="SAM" id="MobiDB-lite"/>
    </source>
</evidence>
<feature type="region of interest" description="Disordered" evidence="1">
    <location>
        <begin position="1"/>
        <end position="31"/>
    </location>
</feature>
<accession>A0ABP0LQ35</accession>
<dbReference type="InterPro" id="IPR029063">
    <property type="entry name" value="SAM-dependent_MTases_sf"/>
</dbReference>
<comment type="caution">
    <text evidence="2">The sequence shown here is derived from an EMBL/GenBank/DDBJ whole genome shotgun (WGS) entry which is preliminary data.</text>
</comment>
<sequence>MAPKRRLRAQPGHESPSPAVQHSEGQSLASDVAEDGVDQSIFFPKRPRNLRSDPFHARLNLEDVPEGPRTAAESVCWAPRLLKVFKEQSIRHFETDFSFAAQAMSQKGIALRTDYSGLGSPEEAMSKVLTALQDRSFTQFDPSKFFAQRAGDLESSCRKVLMNHQDTFAPKCVHGDILDRCPPAVLQALKTQQKVHRDRAQERIDHGEQCKRACVEEGKAFVRFAVKCLKEAFQIPNTKEKLLKAHCYVHNRQCDVLPPSPQDSECLLLGISGVTCRDWSSMGNQEGWLGPSAFPFVQFIVERLLAQDSTSQEAALLIERTATFDDQLLAELLCESFELHTFHVTPALFGEPVDRQRKYMLLLNRSQLTFRDCVRASGIEPSFQRLFACSRVMNGIDKFRAPENEVKDVIAAAASKRCLPPHSSSGKAWSCFQTCTPAVRESILKHEAFLRRAHGPEINPNEWICNLSQDPAWMAGTRGNVPALLRRSNLWIMGKRRLAHPLELFEIQGFNIWGSPADANDEHRCTFVDTLRTLTEAQVKSMTGNSMHLSVLGAMFLFLLGCTVPTSPSHSDPLLNERSVEGQTLDQA</sequence>
<organism evidence="2 3">
    <name type="scientific">Durusdinium trenchii</name>
    <dbReference type="NCBI Taxonomy" id="1381693"/>
    <lineage>
        <taxon>Eukaryota</taxon>
        <taxon>Sar</taxon>
        <taxon>Alveolata</taxon>
        <taxon>Dinophyceae</taxon>
        <taxon>Suessiales</taxon>
        <taxon>Symbiodiniaceae</taxon>
        <taxon>Durusdinium</taxon>
    </lineage>
</organism>